<comment type="subcellular location">
    <subcellularLocation>
        <location evidence="1">Membrane</location>
        <topology evidence="1">Multi-pass membrane protein</topology>
    </subcellularLocation>
</comment>
<keyword evidence="5 6" id="KW-0472">Membrane</keyword>
<name>A0A4R5PMW6_9HYPH</name>
<evidence type="ECO:0000256" key="6">
    <source>
        <dbReference type="SAM" id="Phobius"/>
    </source>
</evidence>
<dbReference type="PANTHER" id="PTHR10057:SF0">
    <property type="entry name" value="TRANSLOCATOR PROTEIN"/>
    <property type="match status" value="1"/>
</dbReference>
<evidence type="ECO:0000313" key="8">
    <source>
        <dbReference type="Proteomes" id="UP000295131"/>
    </source>
</evidence>
<dbReference type="InterPro" id="IPR004307">
    <property type="entry name" value="TspO_MBR"/>
</dbReference>
<dbReference type="FunFam" id="1.20.1260.100:FF:000001">
    <property type="entry name" value="translocator protein 2"/>
    <property type="match status" value="1"/>
</dbReference>
<comment type="similarity">
    <text evidence="2">Belongs to the TspO/BZRP family.</text>
</comment>
<gene>
    <name evidence="7" type="ORF">E2A64_01775</name>
</gene>
<dbReference type="PIRSF" id="PIRSF005859">
    <property type="entry name" value="PBR"/>
    <property type="match status" value="1"/>
</dbReference>
<feature type="transmembrane region" description="Helical" evidence="6">
    <location>
        <begin position="45"/>
        <end position="65"/>
    </location>
</feature>
<organism evidence="7 8">
    <name type="scientific">Pseudohoeflea suaedae</name>
    <dbReference type="NCBI Taxonomy" id="877384"/>
    <lineage>
        <taxon>Bacteria</taxon>
        <taxon>Pseudomonadati</taxon>
        <taxon>Pseudomonadota</taxon>
        <taxon>Alphaproteobacteria</taxon>
        <taxon>Hyphomicrobiales</taxon>
        <taxon>Rhizobiaceae</taxon>
        <taxon>Pseudohoeflea</taxon>
    </lineage>
</organism>
<evidence type="ECO:0000256" key="5">
    <source>
        <dbReference type="ARBA" id="ARBA00023136"/>
    </source>
</evidence>
<accession>A0A4R5PMW6</accession>
<evidence type="ECO:0000256" key="3">
    <source>
        <dbReference type="ARBA" id="ARBA00022692"/>
    </source>
</evidence>
<evidence type="ECO:0000256" key="4">
    <source>
        <dbReference type="ARBA" id="ARBA00022989"/>
    </source>
</evidence>
<proteinExistence type="inferred from homology"/>
<dbReference type="InterPro" id="IPR038330">
    <property type="entry name" value="TspO/MBR-related_sf"/>
</dbReference>
<dbReference type="OrthoDB" id="9795496at2"/>
<dbReference type="Pfam" id="PF03073">
    <property type="entry name" value="TspO_MBR"/>
    <property type="match status" value="1"/>
</dbReference>
<dbReference type="GO" id="GO:0033013">
    <property type="term" value="P:tetrapyrrole metabolic process"/>
    <property type="evidence" value="ECO:0007669"/>
    <property type="project" value="UniProtKB-ARBA"/>
</dbReference>
<dbReference type="Gene3D" id="1.20.1260.100">
    <property type="entry name" value="TspO/MBR protein"/>
    <property type="match status" value="1"/>
</dbReference>
<evidence type="ECO:0000256" key="1">
    <source>
        <dbReference type="ARBA" id="ARBA00004141"/>
    </source>
</evidence>
<keyword evidence="3 6" id="KW-0812">Transmembrane</keyword>
<keyword evidence="8" id="KW-1185">Reference proteome</keyword>
<feature type="transmembrane region" description="Helical" evidence="6">
    <location>
        <begin position="96"/>
        <end position="115"/>
    </location>
</feature>
<dbReference type="EMBL" id="SMSI01000001">
    <property type="protein sequence ID" value="TDH37891.1"/>
    <property type="molecule type" value="Genomic_DNA"/>
</dbReference>
<protein>
    <submittedName>
        <fullName evidence="7">Tryptophan-rich sensory protein</fullName>
    </submittedName>
</protein>
<dbReference type="GO" id="GO:0016020">
    <property type="term" value="C:membrane"/>
    <property type="evidence" value="ECO:0007669"/>
    <property type="project" value="UniProtKB-SubCell"/>
</dbReference>
<evidence type="ECO:0000313" key="7">
    <source>
        <dbReference type="EMBL" id="TDH37891.1"/>
    </source>
</evidence>
<keyword evidence="4 6" id="KW-1133">Transmembrane helix</keyword>
<sequence>MRIKALIAFLLLTVGGGLLIGSVSTPDQWYQHLAKPAFNPPSWVFAPVWTILYVMIAVAGARVWSKDLETPVRLWFIQMILNFLWSPVFFVAHKPGWAIIVIVLMFCAIVSFIVSSWNRDRVASLLFLPYAVWVAFAAYLNIMIQQLNG</sequence>
<comment type="caution">
    <text evidence="7">The sequence shown here is derived from an EMBL/GenBank/DDBJ whole genome shotgun (WGS) entry which is preliminary data.</text>
</comment>
<dbReference type="RefSeq" id="WP_133282728.1">
    <property type="nucleotide sequence ID" value="NZ_SMSI01000001.1"/>
</dbReference>
<evidence type="ECO:0000256" key="2">
    <source>
        <dbReference type="ARBA" id="ARBA00007524"/>
    </source>
</evidence>
<dbReference type="PANTHER" id="PTHR10057">
    <property type="entry name" value="PERIPHERAL-TYPE BENZODIAZEPINE RECEPTOR"/>
    <property type="match status" value="1"/>
</dbReference>
<reference evidence="7 8" key="1">
    <citation type="journal article" date="2013" name="Int. J. Syst. Evol. Microbiol.">
        <title>Hoeflea suaedae sp. nov., an endophytic bacterium isolated from the root of the halophyte Suaeda maritima.</title>
        <authorList>
            <person name="Chung E.J."/>
            <person name="Park J.A."/>
            <person name="Pramanik P."/>
            <person name="Bibi F."/>
            <person name="Jeon C.O."/>
            <person name="Chung Y.R."/>
        </authorList>
    </citation>
    <scope>NUCLEOTIDE SEQUENCE [LARGE SCALE GENOMIC DNA]</scope>
    <source>
        <strain evidence="7 8">YC6898</strain>
    </source>
</reference>
<dbReference type="AlphaFoldDB" id="A0A4R5PMW6"/>
<feature type="transmembrane region" description="Helical" evidence="6">
    <location>
        <begin position="122"/>
        <end position="144"/>
    </location>
</feature>
<dbReference type="CDD" id="cd15904">
    <property type="entry name" value="TSPO_MBR"/>
    <property type="match status" value="1"/>
</dbReference>
<dbReference type="Proteomes" id="UP000295131">
    <property type="component" value="Unassembled WGS sequence"/>
</dbReference>
<feature type="transmembrane region" description="Helical" evidence="6">
    <location>
        <begin position="72"/>
        <end position="90"/>
    </location>
</feature>